<organism evidence="10 11">
    <name type="scientific">Anas platyrhynchos platyrhynchos</name>
    <name type="common">Northern mallard</name>
    <dbReference type="NCBI Taxonomy" id="8840"/>
    <lineage>
        <taxon>Eukaryota</taxon>
        <taxon>Metazoa</taxon>
        <taxon>Chordata</taxon>
        <taxon>Craniata</taxon>
        <taxon>Vertebrata</taxon>
        <taxon>Euteleostomi</taxon>
        <taxon>Archelosauria</taxon>
        <taxon>Archosauria</taxon>
        <taxon>Dinosauria</taxon>
        <taxon>Saurischia</taxon>
        <taxon>Theropoda</taxon>
        <taxon>Coelurosauria</taxon>
        <taxon>Aves</taxon>
        <taxon>Neognathae</taxon>
        <taxon>Galloanserae</taxon>
        <taxon>Anseriformes</taxon>
        <taxon>Anatidae</taxon>
        <taxon>Anatinae</taxon>
        <taxon>Anas</taxon>
    </lineage>
</organism>
<evidence type="ECO:0000259" key="9">
    <source>
        <dbReference type="SMART" id="SM00849"/>
    </source>
</evidence>
<feature type="region of interest" description="Disordered" evidence="6">
    <location>
        <begin position="25"/>
        <end position="62"/>
    </location>
</feature>
<dbReference type="SUPFAM" id="SSF56281">
    <property type="entry name" value="Metallo-hydrolase/oxidoreductase"/>
    <property type="match status" value="1"/>
</dbReference>
<dbReference type="GO" id="GO:0005739">
    <property type="term" value="C:mitochondrion"/>
    <property type="evidence" value="ECO:0007669"/>
    <property type="project" value="Ensembl"/>
</dbReference>
<proteinExistence type="inferred from homology"/>
<feature type="chain" id="PRO_5019871097" evidence="8">
    <location>
        <begin position="23"/>
        <end position="326"/>
    </location>
</feature>
<dbReference type="Gene3D" id="3.60.15.10">
    <property type="entry name" value="Ribonuclease Z/Hydroxyacylglutathione hydrolase-like"/>
    <property type="match status" value="1"/>
</dbReference>
<dbReference type="Ensembl" id="ENSAPLT00000021992.1">
    <property type="protein sequence ID" value="ENSAPLP00000021650.1"/>
    <property type="gene ID" value="ENSAPLG00000026030.1"/>
</dbReference>
<protein>
    <submittedName>
        <fullName evidence="10">PNKD metallo-beta-lactamase domain containing</fullName>
    </submittedName>
</protein>
<dbReference type="InterPro" id="IPR035680">
    <property type="entry name" value="Clx_II_MBL"/>
</dbReference>
<gene>
    <name evidence="10" type="primary">PNKD</name>
</gene>
<evidence type="ECO:0000256" key="6">
    <source>
        <dbReference type="SAM" id="MobiDB-lite"/>
    </source>
</evidence>
<keyword evidence="4" id="KW-0378">Hydrolase</keyword>
<evidence type="ECO:0000313" key="11">
    <source>
        <dbReference type="Proteomes" id="UP000016666"/>
    </source>
</evidence>
<dbReference type="InterPro" id="IPR036866">
    <property type="entry name" value="RibonucZ/Hydroxyglut_hydro"/>
</dbReference>
<accession>A0A493T7N1</accession>
<evidence type="ECO:0000256" key="4">
    <source>
        <dbReference type="ARBA" id="ARBA00022801"/>
    </source>
</evidence>
<evidence type="ECO:0000256" key="5">
    <source>
        <dbReference type="ARBA" id="ARBA00022833"/>
    </source>
</evidence>
<comment type="cofactor">
    <cofactor evidence="1">
        <name>Zn(2+)</name>
        <dbReference type="ChEBI" id="CHEBI:29105"/>
    </cofactor>
</comment>
<keyword evidence="3" id="KW-0479">Metal-binding</keyword>
<feature type="signal peptide" evidence="8">
    <location>
        <begin position="1"/>
        <end position="22"/>
    </location>
</feature>
<dbReference type="Pfam" id="PF00753">
    <property type="entry name" value="Lactamase_B"/>
    <property type="match status" value="1"/>
</dbReference>
<feature type="domain" description="Metallo-beta-lactamase" evidence="9">
    <location>
        <begin position="121"/>
        <end position="272"/>
    </location>
</feature>
<evidence type="ECO:0000313" key="10">
    <source>
        <dbReference type="Ensembl" id="ENSAPLP00000021650.1"/>
    </source>
</evidence>
<dbReference type="Proteomes" id="UP000016666">
    <property type="component" value="Unassembled WGS sequence"/>
</dbReference>
<evidence type="ECO:0000256" key="7">
    <source>
        <dbReference type="SAM" id="Phobius"/>
    </source>
</evidence>
<dbReference type="GO" id="GO:0046929">
    <property type="term" value="P:negative regulation of neurotransmitter secretion"/>
    <property type="evidence" value="ECO:0007669"/>
    <property type="project" value="Ensembl"/>
</dbReference>
<dbReference type="InterPro" id="IPR001279">
    <property type="entry name" value="Metallo-B-lactamas"/>
</dbReference>
<name>A0A493T7N1_ANAPP</name>
<dbReference type="AlphaFoldDB" id="A0A493T7N1"/>
<keyword evidence="7" id="KW-0812">Transmembrane</keyword>
<dbReference type="SMART" id="SM00849">
    <property type="entry name" value="Lactamase_B"/>
    <property type="match status" value="1"/>
</dbReference>
<keyword evidence="11" id="KW-1185">Reference proteome</keyword>
<keyword evidence="8" id="KW-0732">Signal</keyword>
<sequence>VGVRGSVPLLLGVLAARQGILGSPAERQQPRCAGHTRPAATTGHKRPWGRRDRPDPKVSPLPAAPARAVRWYRLYARTRLGFLFHQRQVKKARERFPHGHSVTQPLVFRGMKIVPIPVLDNNYSYLVIDTGSGRAAVVDPSDPVAVQAAIEEEGVTLEAILCTHKHWDHSGGNAELRQRHGACKVYGSALDAVPELTNPLGDKEKVTVGCLTFEALATPGHTVGHTAFVLDAGPFGGPPCLFSGDLLFLAGCGECSALAKRKISQDLGWGGGTVGFLFFFFFGGGAALVMGSARGSRQAVRGLPRNHAGLAGCGRELGRGHPAVAR</sequence>
<dbReference type="GO" id="GO:0046872">
    <property type="term" value="F:metal ion binding"/>
    <property type="evidence" value="ECO:0007669"/>
    <property type="project" value="UniProtKB-KW"/>
</dbReference>
<comment type="similarity">
    <text evidence="2">Belongs to the metallo-beta-lactamase superfamily. Glyoxalase II family.</text>
</comment>
<reference evidence="10" key="2">
    <citation type="submission" date="2025-08" db="UniProtKB">
        <authorList>
            <consortium name="Ensembl"/>
        </authorList>
    </citation>
    <scope>IDENTIFICATION</scope>
</reference>
<evidence type="ECO:0000256" key="3">
    <source>
        <dbReference type="ARBA" id="ARBA00022723"/>
    </source>
</evidence>
<reference evidence="11" key="1">
    <citation type="submission" date="2017-10" db="EMBL/GenBank/DDBJ databases">
        <title>A new Pekin duck reference genome.</title>
        <authorList>
            <person name="Hou Z.-C."/>
            <person name="Zhou Z.-K."/>
            <person name="Zhu F."/>
            <person name="Hou S.-S."/>
        </authorList>
    </citation>
    <scope>NUCLEOTIDE SEQUENCE [LARGE SCALE GENOMIC DNA]</scope>
</reference>
<feature type="transmembrane region" description="Helical" evidence="7">
    <location>
        <begin position="267"/>
        <end position="291"/>
    </location>
</feature>
<keyword evidence="7" id="KW-0472">Membrane</keyword>
<evidence type="ECO:0000256" key="8">
    <source>
        <dbReference type="SAM" id="SignalP"/>
    </source>
</evidence>
<dbReference type="PANTHER" id="PTHR11935:SF116">
    <property type="entry name" value="HYDROLASE PNKD-RELATED"/>
    <property type="match status" value="1"/>
</dbReference>
<dbReference type="CDD" id="cd07723">
    <property type="entry name" value="hydroxyacylglutathione_hydrolase_MBL-fold"/>
    <property type="match status" value="1"/>
</dbReference>
<dbReference type="GeneTree" id="ENSGT00940000158887"/>
<reference evidence="10" key="3">
    <citation type="submission" date="2025-09" db="UniProtKB">
        <authorList>
            <consortium name="Ensembl"/>
        </authorList>
    </citation>
    <scope>IDENTIFICATION</scope>
</reference>
<dbReference type="STRING" id="8840.ENSAPLP00000021650"/>
<evidence type="ECO:0000256" key="2">
    <source>
        <dbReference type="ARBA" id="ARBA00006759"/>
    </source>
</evidence>
<dbReference type="GO" id="GO:0016787">
    <property type="term" value="F:hydrolase activity"/>
    <property type="evidence" value="ECO:0007669"/>
    <property type="project" value="UniProtKB-KW"/>
</dbReference>
<evidence type="ECO:0000256" key="1">
    <source>
        <dbReference type="ARBA" id="ARBA00001947"/>
    </source>
</evidence>
<keyword evidence="7" id="KW-1133">Transmembrane helix</keyword>
<keyword evidence="5" id="KW-0862">Zinc</keyword>
<dbReference type="GO" id="GO:0016020">
    <property type="term" value="C:membrane"/>
    <property type="evidence" value="ECO:0007669"/>
    <property type="project" value="Ensembl"/>
</dbReference>
<dbReference type="PANTHER" id="PTHR11935">
    <property type="entry name" value="BETA LACTAMASE DOMAIN"/>
    <property type="match status" value="1"/>
</dbReference>